<organism evidence="1 3">
    <name type="scientific">Klebsiella pneumoniae</name>
    <dbReference type="NCBI Taxonomy" id="573"/>
    <lineage>
        <taxon>Bacteria</taxon>
        <taxon>Pseudomonadati</taxon>
        <taxon>Pseudomonadota</taxon>
        <taxon>Gammaproteobacteria</taxon>
        <taxon>Enterobacterales</taxon>
        <taxon>Enterobacteriaceae</taxon>
        <taxon>Klebsiella/Raoultella group</taxon>
        <taxon>Klebsiella</taxon>
        <taxon>Klebsiella pneumoniae complex</taxon>
    </lineage>
</organism>
<reference evidence="2 4" key="2">
    <citation type="submission" date="2018-08" db="EMBL/GenBank/DDBJ databases">
        <authorList>
            <consortium name="Pathogen Informatics"/>
        </authorList>
    </citation>
    <scope>NUCLEOTIDE SEQUENCE [LARGE SCALE GENOMIC DNA]</scope>
    <source>
        <strain evidence="2 4">EuSCAPE_IT093</strain>
    </source>
</reference>
<dbReference type="Proteomes" id="UP000255518">
    <property type="component" value="Unassembled WGS sequence"/>
</dbReference>
<dbReference type="EMBL" id="UGKT01000001">
    <property type="protein sequence ID" value="STT04012.1"/>
    <property type="molecule type" value="Genomic_DNA"/>
</dbReference>
<accession>A0A377V6N7</accession>
<name>A0A377V6N7_KLEPN</name>
<evidence type="ECO:0000313" key="1">
    <source>
        <dbReference type="EMBL" id="STT04012.1"/>
    </source>
</evidence>
<sequence length="46" mass="5159">MVTSAAVKELFDFYDRRPLVQVPEAALKWMIKDVSGKESGKITGVF</sequence>
<protein>
    <submittedName>
        <fullName evidence="1">Gifsy-2 prophage protein</fullName>
    </submittedName>
</protein>
<gene>
    <name evidence="1" type="primary">yedK_3</name>
    <name evidence="2" type="synonym">yedK_1</name>
    <name evidence="1" type="ORF">NCTC13443_04312</name>
    <name evidence="2" type="ORF">SAMEA3515122_00948</name>
</gene>
<proteinExistence type="predicted"/>
<evidence type="ECO:0000313" key="2">
    <source>
        <dbReference type="EMBL" id="SYH28316.1"/>
    </source>
</evidence>
<evidence type="ECO:0000313" key="3">
    <source>
        <dbReference type="Proteomes" id="UP000255518"/>
    </source>
</evidence>
<dbReference type="Proteomes" id="UP000258673">
    <property type="component" value="Unassembled WGS sequence"/>
</dbReference>
<reference evidence="1 3" key="1">
    <citation type="submission" date="2018-06" db="EMBL/GenBank/DDBJ databases">
        <authorList>
            <consortium name="Pathogen Informatics"/>
            <person name="Doyle S."/>
        </authorList>
    </citation>
    <scope>NUCLEOTIDE SEQUENCE [LARGE SCALE GENOMIC DNA]</scope>
    <source>
        <strain evidence="1 3">NCTC13443</strain>
    </source>
</reference>
<evidence type="ECO:0000313" key="4">
    <source>
        <dbReference type="Proteomes" id="UP000258673"/>
    </source>
</evidence>
<dbReference type="EMBL" id="UKUT01000002">
    <property type="protein sequence ID" value="SYH28316.1"/>
    <property type="molecule type" value="Genomic_DNA"/>
</dbReference>
<dbReference type="AlphaFoldDB" id="A0A377V6N7"/>